<protein>
    <submittedName>
        <fullName evidence="1">Uncharacterized protein</fullName>
    </submittedName>
</protein>
<proteinExistence type="predicted"/>
<dbReference type="EMBL" id="CAJOAX010044927">
    <property type="protein sequence ID" value="CAF4293994.1"/>
    <property type="molecule type" value="Genomic_DNA"/>
</dbReference>
<feature type="non-terminal residue" evidence="1">
    <location>
        <position position="1"/>
    </location>
</feature>
<gene>
    <name evidence="1" type="ORF">OTI717_LOCUS41828</name>
</gene>
<dbReference type="Proteomes" id="UP000663823">
    <property type="component" value="Unassembled WGS sequence"/>
</dbReference>
<reference evidence="1" key="1">
    <citation type="submission" date="2021-02" db="EMBL/GenBank/DDBJ databases">
        <authorList>
            <person name="Nowell W R."/>
        </authorList>
    </citation>
    <scope>NUCLEOTIDE SEQUENCE</scope>
</reference>
<name>A0A820HIH4_9BILA</name>
<organism evidence="1 2">
    <name type="scientific">Rotaria sordida</name>
    <dbReference type="NCBI Taxonomy" id="392033"/>
    <lineage>
        <taxon>Eukaryota</taxon>
        <taxon>Metazoa</taxon>
        <taxon>Spiralia</taxon>
        <taxon>Gnathifera</taxon>
        <taxon>Rotifera</taxon>
        <taxon>Eurotatoria</taxon>
        <taxon>Bdelloidea</taxon>
        <taxon>Philodinida</taxon>
        <taxon>Philodinidae</taxon>
        <taxon>Rotaria</taxon>
    </lineage>
</organism>
<accession>A0A820HIH4</accession>
<dbReference type="AlphaFoldDB" id="A0A820HIH4"/>
<evidence type="ECO:0000313" key="1">
    <source>
        <dbReference type="EMBL" id="CAF4293994.1"/>
    </source>
</evidence>
<comment type="caution">
    <text evidence="1">The sequence shown here is derived from an EMBL/GenBank/DDBJ whole genome shotgun (WGS) entry which is preliminary data.</text>
</comment>
<sequence>SASPFTFGGTSGGFRFDAASPSATTAATHITPRPFSFGATAPPVQPIPFSFEATSTALSGQASTFAFGWTPSTTVASIPNATNLSFTFSEGYQ</sequence>
<evidence type="ECO:0000313" key="2">
    <source>
        <dbReference type="Proteomes" id="UP000663823"/>
    </source>
</evidence>